<proteinExistence type="predicted"/>
<organism evidence="2 3">
    <name type="scientific">Natronorubrum aibiense</name>
    <dbReference type="NCBI Taxonomy" id="348826"/>
    <lineage>
        <taxon>Archaea</taxon>
        <taxon>Methanobacteriati</taxon>
        <taxon>Methanobacteriota</taxon>
        <taxon>Stenosarchaea group</taxon>
        <taxon>Halobacteria</taxon>
        <taxon>Halobacteriales</taxon>
        <taxon>Natrialbaceae</taxon>
        <taxon>Natronorubrum</taxon>
    </lineage>
</organism>
<dbReference type="SUPFAM" id="SSF54427">
    <property type="entry name" value="NTF2-like"/>
    <property type="match status" value="1"/>
</dbReference>
<dbReference type="RefSeq" id="WP_152938976.1">
    <property type="nucleotide sequence ID" value="NZ_CP045488.1"/>
</dbReference>
<accession>A0A5P9P0N8</accession>
<protein>
    <submittedName>
        <fullName evidence="2">DUF4440 domain-containing protein</fullName>
    </submittedName>
</protein>
<keyword evidence="3" id="KW-1185">Reference proteome</keyword>
<dbReference type="OrthoDB" id="145984at2157"/>
<reference evidence="2 3" key="1">
    <citation type="journal article" date="2007" name="Int. J. Syst. Evol. Microbiol.">
        <title>Natronorubrum sulfidifaciens sp. nov., an extremely haloalkaliphilic archaeon isolated from Aiding salt lake in Xin-Jiang, China.</title>
        <authorList>
            <person name="Cui H.L."/>
            <person name="Tohty D."/>
            <person name="Liu H.C."/>
            <person name="Liu S.J."/>
            <person name="Oren A."/>
            <person name="Zhou P.J."/>
        </authorList>
    </citation>
    <scope>NUCLEOTIDE SEQUENCE [LARGE SCALE GENOMIC DNA]</scope>
    <source>
        <strain evidence="2 3">7-3</strain>
    </source>
</reference>
<name>A0A5P9P0N8_9EURY</name>
<dbReference type="Pfam" id="PF12680">
    <property type="entry name" value="SnoaL_2"/>
    <property type="match status" value="1"/>
</dbReference>
<feature type="domain" description="SnoaL-like" evidence="1">
    <location>
        <begin position="18"/>
        <end position="111"/>
    </location>
</feature>
<evidence type="ECO:0000313" key="3">
    <source>
        <dbReference type="Proteomes" id="UP000326170"/>
    </source>
</evidence>
<gene>
    <name evidence="2" type="ORF">GCU68_02990</name>
</gene>
<dbReference type="InterPro" id="IPR032710">
    <property type="entry name" value="NTF2-like_dom_sf"/>
</dbReference>
<dbReference type="AlphaFoldDB" id="A0A5P9P0N8"/>
<evidence type="ECO:0000313" key="2">
    <source>
        <dbReference type="EMBL" id="QFU81596.1"/>
    </source>
</evidence>
<dbReference type="EMBL" id="CP045488">
    <property type="protein sequence ID" value="QFU81596.1"/>
    <property type="molecule type" value="Genomic_DNA"/>
</dbReference>
<dbReference type="InterPro" id="IPR037401">
    <property type="entry name" value="SnoaL-like"/>
</dbReference>
<sequence length="118" mass="13469">METDPNTTDAGDDQRSLVRRYYAALDDHEYDVFEDLLASEFTQRRPDRTFESRDAFARFMRDGRPNPDTTHTLEAVVADETGVAVRGQVLEDGTALFDFADFFAFDDGRIVGLETYSR</sequence>
<dbReference type="Proteomes" id="UP000326170">
    <property type="component" value="Chromosome"/>
</dbReference>
<dbReference type="KEGG" id="nas:GCU68_02990"/>
<dbReference type="Gene3D" id="3.10.450.50">
    <property type="match status" value="1"/>
</dbReference>
<evidence type="ECO:0000259" key="1">
    <source>
        <dbReference type="Pfam" id="PF12680"/>
    </source>
</evidence>
<dbReference type="GeneID" id="42299980"/>